<evidence type="ECO:0000256" key="1">
    <source>
        <dbReference type="SAM" id="MobiDB-lite"/>
    </source>
</evidence>
<keyword evidence="2" id="KW-1133">Transmembrane helix</keyword>
<reference evidence="4 5" key="1">
    <citation type="submission" date="2023-07" db="EMBL/GenBank/DDBJ databases">
        <title>Sequencing the genomes of 1000 actinobacteria strains.</title>
        <authorList>
            <person name="Klenk H.-P."/>
        </authorList>
    </citation>
    <scope>NUCLEOTIDE SEQUENCE [LARGE SCALE GENOMIC DNA]</scope>
    <source>
        <strain evidence="4 5">DSM 17163</strain>
    </source>
</reference>
<dbReference type="Proteomes" id="UP001243212">
    <property type="component" value="Unassembled WGS sequence"/>
</dbReference>
<dbReference type="CDD" id="cd00118">
    <property type="entry name" value="LysM"/>
    <property type="match status" value="1"/>
</dbReference>
<gene>
    <name evidence="4" type="ORF">J2S70_001578</name>
</gene>
<evidence type="ECO:0000313" key="4">
    <source>
        <dbReference type="EMBL" id="MDP9806996.1"/>
    </source>
</evidence>
<keyword evidence="2" id="KW-0472">Membrane</keyword>
<feature type="region of interest" description="Disordered" evidence="1">
    <location>
        <begin position="72"/>
        <end position="92"/>
    </location>
</feature>
<dbReference type="InterPro" id="IPR018392">
    <property type="entry name" value="LysM"/>
</dbReference>
<comment type="caution">
    <text evidence="4">The sequence shown here is derived from an EMBL/GenBank/DDBJ whole genome shotgun (WGS) entry which is preliminary data.</text>
</comment>
<feature type="transmembrane region" description="Helical" evidence="2">
    <location>
        <begin position="114"/>
        <end position="135"/>
    </location>
</feature>
<proteinExistence type="predicted"/>
<protein>
    <recommendedName>
        <fullName evidence="3">LysM domain-containing protein</fullName>
    </recommendedName>
</protein>
<keyword evidence="5" id="KW-1185">Reference proteome</keyword>
<dbReference type="Pfam" id="PF01476">
    <property type="entry name" value="LysM"/>
    <property type="match status" value="1"/>
</dbReference>
<evidence type="ECO:0000313" key="5">
    <source>
        <dbReference type="Proteomes" id="UP001243212"/>
    </source>
</evidence>
<dbReference type="InterPro" id="IPR036779">
    <property type="entry name" value="LysM_dom_sf"/>
</dbReference>
<organism evidence="4 5">
    <name type="scientific">Trueperella bonasi</name>
    <dbReference type="NCBI Taxonomy" id="312286"/>
    <lineage>
        <taxon>Bacteria</taxon>
        <taxon>Bacillati</taxon>
        <taxon>Actinomycetota</taxon>
        <taxon>Actinomycetes</taxon>
        <taxon>Actinomycetales</taxon>
        <taxon>Actinomycetaceae</taxon>
        <taxon>Trueperella</taxon>
    </lineage>
</organism>
<evidence type="ECO:0000256" key="2">
    <source>
        <dbReference type="SAM" id="Phobius"/>
    </source>
</evidence>
<dbReference type="PROSITE" id="PS51782">
    <property type="entry name" value="LYSM"/>
    <property type="match status" value="1"/>
</dbReference>
<keyword evidence="2" id="KW-0812">Transmembrane</keyword>
<name>A0ABT9NHW8_9ACTO</name>
<dbReference type="RefSeq" id="WP_307683176.1">
    <property type="nucleotide sequence ID" value="NZ_JAUSQX010000001.1"/>
</dbReference>
<dbReference type="Gene3D" id="3.10.350.10">
    <property type="entry name" value="LysM domain"/>
    <property type="match status" value="1"/>
</dbReference>
<accession>A0ABT9NHW8</accession>
<feature type="domain" description="LysM" evidence="3">
    <location>
        <begin position="143"/>
        <end position="192"/>
    </location>
</feature>
<sequence>MTALTFGDVEGYGDARARAGAPRLRVVREGDLKRYGPAVRQDRPNTRGNTLHAVPTAASADEAALAVRWSKEPVRRSGAPARPSRQPRMEQRRMRASQARTYSPELNFDNAVKVTLTLAGMVLVFALGIFLYTALGLGLQAGDAITVVAGDSLWSIAQAMPVDIPTAQIVQDIAELNALESSVVAAGTELILPAY</sequence>
<evidence type="ECO:0000259" key="3">
    <source>
        <dbReference type="PROSITE" id="PS51782"/>
    </source>
</evidence>
<dbReference type="SMART" id="SM00257">
    <property type="entry name" value="LysM"/>
    <property type="match status" value="1"/>
</dbReference>
<dbReference type="EMBL" id="JAUSQX010000001">
    <property type="protein sequence ID" value="MDP9806996.1"/>
    <property type="molecule type" value="Genomic_DNA"/>
</dbReference>